<gene>
    <name evidence="1" type="ORF">O181_092541</name>
</gene>
<name>A0A9Q3IZP7_9BASI</name>
<keyword evidence="2" id="KW-1185">Reference proteome</keyword>
<accession>A0A9Q3IZP7</accession>
<dbReference type="AlphaFoldDB" id="A0A9Q3IZP7"/>
<dbReference type="Proteomes" id="UP000765509">
    <property type="component" value="Unassembled WGS sequence"/>
</dbReference>
<evidence type="ECO:0000313" key="1">
    <source>
        <dbReference type="EMBL" id="MBW0552826.1"/>
    </source>
</evidence>
<sequence length="115" mass="12555">MPKSNRGKHGKGNYYAEQKTQLVLACFIHNQIPNYQFLNSLLHQQLYGQAPSIITLRPLSTSPQAGTKGNSMPISQATHDGWLAVVGTGDQKDDKIGQHCFPTVSTIESIGSRCS</sequence>
<organism evidence="1 2">
    <name type="scientific">Austropuccinia psidii MF-1</name>
    <dbReference type="NCBI Taxonomy" id="1389203"/>
    <lineage>
        <taxon>Eukaryota</taxon>
        <taxon>Fungi</taxon>
        <taxon>Dikarya</taxon>
        <taxon>Basidiomycota</taxon>
        <taxon>Pucciniomycotina</taxon>
        <taxon>Pucciniomycetes</taxon>
        <taxon>Pucciniales</taxon>
        <taxon>Sphaerophragmiaceae</taxon>
        <taxon>Austropuccinia</taxon>
    </lineage>
</organism>
<comment type="caution">
    <text evidence="1">The sequence shown here is derived from an EMBL/GenBank/DDBJ whole genome shotgun (WGS) entry which is preliminary data.</text>
</comment>
<protein>
    <submittedName>
        <fullName evidence="1">Uncharacterized protein</fullName>
    </submittedName>
</protein>
<reference evidence="1" key="1">
    <citation type="submission" date="2021-03" db="EMBL/GenBank/DDBJ databases">
        <title>Draft genome sequence of rust myrtle Austropuccinia psidii MF-1, a brazilian biotype.</title>
        <authorList>
            <person name="Quecine M.C."/>
            <person name="Pachon D.M.R."/>
            <person name="Bonatelli M.L."/>
            <person name="Correr F.H."/>
            <person name="Franceschini L.M."/>
            <person name="Leite T.F."/>
            <person name="Margarido G.R.A."/>
            <person name="Almeida C.A."/>
            <person name="Ferrarezi J.A."/>
            <person name="Labate C.A."/>
        </authorList>
    </citation>
    <scope>NUCLEOTIDE SEQUENCE</scope>
    <source>
        <strain evidence="1">MF-1</strain>
    </source>
</reference>
<proteinExistence type="predicted"/>
<evidence type="ECO:0000313" key="2">
    <source>
        <dbReference type="Proteomes" id="UP000765509"/>
    </source>
</evidence>
<dbReference type="EMBL" id="AVOT02059117">
    <property type="protein sequence ID" value="MBW0552826.1"/>
    <property type="molecule type" value="Genomic_DNA"/>
</dbReference>